<dbReference type="InterPro" id="IPR013968">
    <property type="entry name" value="PKS_KR"/>
</dbReference>
<dbReference type="InterPro" id="IPR036291">
    <property type="entry name" value="NAD(P)-bd_dom_sf"/>
</dbReference>
<dbReference type="Proteomes" id="UP000013827">
    <property type="component" value="Unassembled WGS sequence"/>
</dbReference>
<dbReference type="SUPFAM" id="SSF50129">
    <property type="entry name" value="GroES-like"/>
    <property type="match status" value="1"/>
</dbReference>
<keyword evidence="5" id="KW-1185">Reference proteome</keyword>
<protein>
    <recommendedName>
        <fullName evidence="3">Enoyl reductase (ER) domain-containing protein</fullName>
    </recommendedName>
</protein>
<proteinExistence type="predicted"/>
<dbReference type="InterPro" id="IPR000873">
    <property type="entry name" value="AMP-dep_synth/lig_dom"/>
</dbReference>
<dbReference type="PROSITE" id="PS00455">
    <property type="entry name" value="AMP_BINDING"/>
    <property type="match status" value="1"/>
</dbReference>
<dbReference type="eggNOG" id="KOG1202">
    <property type="taxonomic scope" value="Eukaryota"/>
</dbReference>
<dbReference type="Pfam" id="PF00501">
    <property type="entry name" value="AMP-binding"/>
    <property type="match status" value="1"/>
</dbReference>
<dbReference type="EnsemblProtists" id="EOD30217">
    <property type="protein sequence ID" value="EOD30217"/>
    <property type="gene ID" value="EMIHUDRAFT_233188"/>
</dbReference>
<dbReference type="AlphaFoldDB" id="A0A0D3K382"/>
<dbReference type="Gene3D" id="3.40.50.12780">
    <property type="entry name" value="N-terminal domain of ligase-like"/>
    <property type="match status" value="1"/>
</dbReference>
<dbReference type="PANTHER" id="PTHR22754">
    <property type="entry name" value="DISCO-INTERACTING PROTEIN 2 DIP2 -RELATED"/>
    <property type="match status" value="1"/>
</dbReference>
<evidence type="ECO:0000313" key="5">
    <source>
        <dbReference type="Proteomes" id="UP000013827"/>
    </source>
</evidence>
<dbReference type="Pfam" id="PF08659">
    <property type="entry name" value="KR"/>
    <property type="match status" value="1"/>
</dbReference>
<dbReference type="RefSeq" id="XP_005782646.1">
    <property type="nucleotide sequence ID" value="XM_005782589.1"/>
</dbReference>
<dbReference type="PaxDb" id="2903-EOD30217"/>
<dbReference type="InterPro" id="IPR020843">
    <property type="entry name" value="ER"/>
</dbReference>
<dbReference type="SMART" id="SM00829">
    <property type="entry name" value="PKS_ER"/>
    <property type="match status" value="1"/>
</dbReference>
<dbReference type="KEGG" id="ehx:EMIHUDRAFT_233188"/>
<evidence type="ECO:0000259" key="3">
    <source>
        <dbReference type="SMART" id="SM00829"/>
    </source>
</evidence>
<dbReference type="GeneID" id="17275490"/>
<dbReference type="InterPro" id="IPR020845">
    <property type="entry name" value="AMP-binding_CS"/>
</dbReference>
<dbReference type="PANTHER" id="PTHR22754:SF32">
    <property type="entry name" value="DISCO-INTERACTING PROTEIN 2"/>
    <property type="match status" value="1"/>
</dbReference>
<dbReference type="InterPro" id="IPR011032">
    <property type="entry name" value="GroES-like_sf"/>
</dbReference>
<dbReference type="STRING" id="2903.R1D5A3"/>
<dbReference type="SUPFAM" id="SSF56801">
    <property type="entry name" value="Acetyl-CoA synthetase-like"/>
    <property type="match status" value="1"/>
</dbReference>
<dbReference type="Gene3D" id="3.40.50.720">
    <property type="entry name" value="NAD(P)-binding Rossmann-like Domain"/>
    <property type="match status" value="2"/>
</dbReference>
<dbReference type="HOGENOM" id="CLU_321964_0_0_1"/>
<dbReference type="CDD" id="cd05195">
    <property type="entry name" value="enoyl_red"/>
    <property type="match status" value="1"/>
</dbReference>
<accession>A0A0D3K382</accession>
<dbReference type="SUPFAM" id="SSF51735">
    <property type="entry name" value="NAD(P)-binding Rossmann-fold domains"/>
    <property type="match status" value="3"/>
</dbReference>
<evidence type="ECO:0000256" key="2">
    <source>
        <dbReference type="ARBA" id="ARBA00022553"/>
    </source>
</evidence>
<dbReference type="InterPro" id="IPR042099">
    <property type="entry name" value="ANL_N_sf"/>
</dbReference>
<organism evidence="4 5">
    <name type="scientific">Emiliania huxleyi (strain CCMP1516)</name>
    <dbReference type="NCBI Taxonomy" id="280463"/>
    <lineage>
        <taxon>Eukaryota</taxon>
        <taxon>Haptista</taxon>
        <taxon>Haptophyta</taxon>
        <taxon>Prymnesiophyceae</taxon>
        <taxon>Isochrysidales</taxon>
        <taxon>Noelaerhabdaceae</taxon>
        <taxon>Emiliania</taxon>
    </lineage>
</organism>
<name>A0A0D3K382_EMIH1</name>
<reference evidence="4" key="2">
    <citation type="submission" date="2024-10" db="UniProtKB">
        <authorList>
            <consortium name="EnsemblProtists"/>
        </authorList>
    </citation>
    <scope>IDENTIFICATION</scope>
</reference>
<evidence type="ECO:0000313" key="4">
    <source>
        <dbReference type="EnsemblProtists" id="EOD30217"/>
    </source>
</evidence>
<keyword evidence="1" id="KW-0596">Phosphopantetheine</keyword>
<reference evidence="5" key="1">
    <citation type="journal article" date="2013" name="Nature">
        <title>Pan genome of the phytoplankton Emiliania underpins its global distribution.</title>
        <authorList>
            <person name="Read B.A."/>
            <person name="Kegel J."/>
            <person name="Klute M.J."/>
            <person name="Kuo A."/>
            <person name="Lefebvre S.C."/>
            <person name="Maumus F."/>
            <person name="Mayer C."/>
            <person name="Miller J."/>
            <person name="Monier A."/>
            <person name="Salamov A."/>
            <person name="Young J."/>
            <person name="Aguilar M."/>
            <person name="Claverie J.M."/>
            <person name="Frickenhaus S."/>
            <person name="Gonzalez K."/>
            <person name="Herman E.K."/>
            <person name="Lin Y.C."/>
            <person name="Napier J."/>
            <person name="Ogata H."/>
            <person name="Sarno A.F."/>
            <person name="Shmutz J."/>
            <person name="Schroeder D."/>
            <person name="de Vargas C."/>
            <person name="Verret F."/>
            <person name="von Dassow P."/>
            <person name="Valentin K."/>
            <person name="Van de Peer Y."/>
            <person name="Wheeler G."/>
            <person name="Dacks J.B."/>
            <person name="Delwiche C.F."/>
            <person name="Dyhrman S.T."/>
            <person name="Glockner G."/>
            <person name="John U."/>
            <person name="Richards T."/>
            <person name="Worden A.Z."/>
            <person name="Zhang X."/>
            <person name="Grigoriev I.V."/>
            <person name="Allen A.E."/>
            <person name="Bidle K."/>
            <person name="Borodovsky M."/>
            <person name="Bowler C."/>
            <person name="Brownlee C."/>
            <person name="Cock J.M."/>
            <person name="Elias M."/>
            <person name="Gladyshev V.N."/>
            <person name="Groth M."/>
            <person name="Guda C."/>
            <person name="Hadaegh A."/>
            <person name="Iglesias-Rodriguez M.D."/>
            <person name="Jenkins J."/>
            <person name="Jones B.M."/>
            <person name="Lawson T."/>
            <person name="Leese F."/>
            <person name="Lindquist E."/>
            <person name="Lobanov A."/>
            <person name="Lomsadze A."/>
            <person name="Malik S.B."/>
            <person name="Marsh M.E."/>
            <person name="Mackinder L."/>
            <person name="Mock T."/>
            <person name="Mueller-Roeber B."/>
            <person name="Pagarete A."/>
            <person name="Parker M."/>
            <person name="Probert I."/>
            <person name="Quesneville H."/>
            <person name="Raines C."/>
            <person name="Rensing S.A."/>
            <person name="Riano-Pachon D.M."/>
            <person name="Richier S."/>
            <person name="Rokitta S."/>
            <person name="Shiraiwa Y."/>
            <person name="Soanes D.M."/>
            <person name="van der Giezen M."/>
            <person name="Wahlund T.M."/>
            <person name="Williams B."/>
            <person name="Wilson W."/>
            <person name="Wolfe G."/>
            <person name="Wurch L.L."/>
        </authorList>
    </citation>
    <scope>NUCLEOTIDE SEQUENCE</scope>
</reference>
<keyword evidence="2" id="KW-0597">Phosphoprotein</keyword>
<dbReference type="Gene3D" id="3.90.180.10">
    <property type="entry name" value="Medium-chain alcohol dehydrogenases, catalytic domain"/>
    <property type="match status" value="1"/>
</dbReference>
<dbReference type="GO" id="GO:0016491">
    <property type="term" value="F:oxidoreductase activity"/>
    <property type="evidence" value="ECO:0007669"/>
    <property type="project" value="InterPro"/>
</dbReference>
<feature type="domain" description="Enoyl reductase (ER)" evidence="3">
    <location>
        <begin position="471"/>
        <end position="780"/>
    </location>
</feature>
<evidence type="ECO:0000256" key="1">
    <source>
        <dbReference type="ARBA" id="ARBA00022450"/>
    </source>
</evidence>
<sequence>MPSAGSKKLLADGLQKLARIAQSCEPVLFLSTKMYLRAQWLCSMAVRDAECRWPAEWKWQATDGAAATPVAARDEAWLAAWLVSRCGPADPGEVAFLQYTSGSTGHPKGVMVGTRNVLANVDAIAQMRLCHAEMGSVGVERVGVCSWLPQYHDMGLIGGCLAAAVRGWRADLTSPFTFLQRPLVWLQMFTRLKATHLVWCTAPNFGYALCVRRIKGDALSKLSLSHWLIAMNGAEPIRAQTIQDFSARFAACGFDPRAWAPVFGLAENCLYCCGRAEETQHMYVTQWEAQDAAACDDHAASLALTGSEANLGERSGEHGVADTSHASRSLLLFSLPLGSPPGTGVLPALDVAFDIVKQQLSSRPISAFLLTAGTQYATTTTAARPAHGGLMGLARTVRSEQPSARISSIDVSAASHTSVEEALALGICSTWSGEQIEVEVAVGKRLRRVPRLAEAALSNTGPIRLHFDARGAISNLRIAPQDEMPALEHRQADLSVRAVGLNFRDVLNVLGAYPGDPGPPGSDCAATVAALSGTFAHLQIGDAVLGHAATGSLASVARTDGRLAASIDESLSFEQACTLPTTWCTVHMSLLAARPAAGHGVLLHAGAGGVGLAAGEYSHWLGARVTASVGRPYKHFYLHRMGLAGRTVSSRDGGAFALGASRLLGAARLRFTLNSLSADFIACSFSLLRQDGWLCEIGKRAVWSYERLASASLSRYVAIALDSTIEQAPTWMTSTLQILSARAAGNVLHGLPLQTFEMERGLHAAFRTLQGGTNTGKVVVRIPKAAPMPPRGAHLLSGGTGGLGLVTGRWLGERGAASVVLAARGGRVAAVEGERLKKLARCDFSVANKMPSAPECAPKYVGGVNSFGYSATWQTVNELACGDSGIVHGAKCIAVLNGVA</sequence>